<dbReference type="Gene3D" id="3.40.430.10">
    <property type="entry name" value="Dihydrofolate Reductase, subunit A"/>
    <property type="match status" value="1"/>
</dbReference>
<dbReference type="InterPro" id="IPR024072">
    <property type="entry name" value="DHFR-like_dom_sf"/>
</dbReference>
<evidence type="ECO:0000313" key="4">
    <source>
        <dbReference type="Proteomes" id="UP000184031"/>
    </source>
</evidence>
<feature type="domain" description="Bacterial bifunctional deaminase-reductase C-terminal" evidence="1">
    <location>
        <begin position="8"/>
        <end position="182"/>
    </location>
</feature>
<reference evidence="3 4" key="1">
    <citation type="submission" date="2016-11" db="EMBL/GenBank/DDBJ databases">
        <authorList>
            <person name="Varghese N."/>
            <person name="Submissions S."/>
        </authorList>
    </citation>
    <scope>NUCLEOTIDE SEQUENCE [LARGE SCALE GENOMIC DNA]</scope>
    <source>
        <strain evidence="3 4">CGMCC 1.12174</strain>
        <strain evidence="2 5">DSM 26351</strain>
    </source>
</reference>
<evidence type="ECO:0000259" key="1">
    <source>
        <dbReference type="Pfam" id="PF01872"/>
    </source>
</evidence>
<dbReference type="Proteomes" id="UP000198940">
    <property type="component" value="Unassembled WGS sequence"/>
</dbReference>
<accession>A0A1M6UHP3</accession>
<dbReference type="Proteomes" id="UP000184031">
    <property type="component" value="Unassembled WGS sequence"/>
</dbReference>
<evidence type="ECO:0000313" key="5">
    <source>
        <dbReference type="Proteomes" id="UP000198940"/>
    </source>
</evidence>
<dbReference type="PANTHER" id="PTHR38011">
    <property type="entry name" value="DIHYDROFOLATE REDUCTASE FAMILY PROTEIN (AFU_ORTHOLOGUE AFUA_8G06820)"/>
    <property type="match status" value="1"/>
</dbReference>
<evidence type="ECO:0000313" key="3">
    <source>
        <dbReference type="EMBL" id="SHK68775.1"/>
    </source>
</evidence>
<dbReference type="STRING" id="1055723.SAMN05216293_1622"/>
<dbReference type="RefSeq" id="WP_072878760.1">
    <property type="nucleotide sequence ID" value="NZ_FOKU01000013.1"/>
</dbReference>
<dbReference type="EMBL" id="FOKU01000013">
    <property type="protein sequence ID" value="SFC56065.1"/>
    <property type="molecule type" value="Genomic_DNA"/>
</dbReference>
<name>A0A1M6UHP3_9FLAO</name>
<dbReference type="Pfam" id="PF01872">
    <property type="entry name" value="RibD_C"/>
    <property type="match status" value="1"/>
</dbReference>
<keyword evidence="5" id="KW-1185">Reference proteome</keyword>
<gene>
    <name evidence="2" type="ORF">SAMN04487891_113143</name>
    <name evidence="3" type="ORF">SAMN05216293_1622</name>
</gene>
<dbReference type="InterPro" id="IPR050765">
    <property type="entry name" value="Riboflavin_Biosynth_HTPR"/>
</dbReference>
<proteinExistence type="predicted"/>
<comment type="caution">
    <text evidence="3">The sequence shown here is derived from an EMBL/GenBank/DDBJ whole genome shotgun (WGS) entry which is preliminary data.</text>
</comment>
<dbReference type="OrthoDB" id="195113at2"/>
<evidence type="ECO:0000313" key="2">
    <source>
        <dbReference type="EMBL" id="SFC56065.1"/>
    </source>
</evidence>
<dbReference type="InterPro" id="IPR002734">
    <property type="entry name" value="RibDG_C"/>
</dbReference>
<organism evidence="3 4">
    <name type="scientific">Flagellimonas taeanensis</name>
    <dbReference type="NCBI Taxonomy" id="1005926"/>
    <lineage>
        <taxon>Bacteria</taxon>
        <taxon>Pseudomonadati</taxon>
        <taxon>Bacteroidota</taxon>
        <taxon>Flavobacteriia</taxon>
        <taxon>Flavobacteriales</taxon>
        <taxon>Flavobacteriaceae</taxon>
        <taxon>Flagellimonas</taxon>
    </lineage>
</organism>
<dbReference type="EMBL" id="FRAT01000004">
    <property type="protein sequence ID" value="SHK68775.1"/>
    <property type="molecule type" value="Genomic_DNA"/>
</dbReference>
<accession>A0A3A1NSF0</accession>
<dbReference type="AlphaFoldDB" id="A0A1M6UHP3"/>
<protein>
    <submittedName>
        <fullName evidence="3">Dihydrofolate reductase</fullName>
    </submittedName>
</protein>
<sequence>MEKGRDNRKVILNLAVSLDGYIEGPNGEIDWLTFSEETGKVLHSFLEEIDTILYGRISYEKWGTYTPESDSPDFERSFYKKTGNMSKYVFSSTKNRFDGHPNVVQSEIKRAIGQLKQQEGKDIWLYGGARLITTFFNLDLIDELRLAVSPIILGEGKPLFNGISDRKKLELVKSESHKSGMVSLTYRTIR</sequence>
<dbReference type="PANTHER" id="PTHR38011:SF11">
    <property type="entry name" value="2,5-DIAMINO-6-RIBOSYLAMINO-4(3H)-PYRIMIDINONE 5'-PHOSPHATE REDUCTASE"/>
    <property type="match status" value="1"/>
</dbReference>
<dbReference type="GO" id="GO:0009231">
    <property type="term" value="P:riboflavin biosynthetic process"/>
    <property type="evidence" value="ECO:0007669"/>
    <property type="project" value="InterPro"/>
</dbReference>
<dbReference type="SUPFAM" id="SSF53597">
    <property type="entry name" value="Dihydrofolate reductase-like"/>
    <property type="match status" value="1"/>
</dbReference>
<dbReference type="GO" id="GO:0008703">
    <property type="term" value="F:5-amino-6-(5-phosphoribosylamino)uracil reductase activity"/>
    <property type="evidence" value="ECO:0007669"/>
    <property type="project" value="InterPro"/>
</dbReference>